<evidence type="ECO:0000256" key="3">
    <source>
        <dbReference type="ARBA" id="ARBA00009908"/>
    </source>
</evidence>
<evidence type="ECO:0000256" key="1">
    <source>
        <dbReference type="ARBA" id="ARBA00004146"/>
    </source>
</evidence>
<comment type="similarity">
    <text evidence="3">Belongs to the PMEPA1 family.</text>
</comment>
<keyword evidence="6" id="KW-0967">Endosome</keyword>
<dbReference type="AlphaFoldDB" id="A0AAN8XSM2"/>
<feature type="compositionally biased region" description="Low complexity" evidence="9">
    <location>
        <begin position="192"/>
        <end position="210"/>
    </location>
</feature>
<evidence type="ECO:0000256" key="2">
    <source>
        <dbReference type="ARBA" id="ARBA00004190"/>
    </source>
</evidence>
<organism evidence="10 11">
    <name type="scientific">Polyplax serrata</name>
    <name type="common">Common mouse louse</name>
    <dbReference type="NCBI Taxonomy" id="468196"/>
    <lineage>
        <taxon>Eukaryota</taxon>
        <taxon>Metazoa</taxon>
        <taxon>Ecdysozoa</taxon>
        <taxon>Arthropoda</taxon>
        <taxon>Hexapoda</taxon>
        <taxon>Insecta</taxon>
        <taxon>Pterygota</taxon>
        <taxon>Neoptera</taxon>
        <taxon>Paraneoptera</taxon>
        <taxon>Psocodea</taxon>
        <taxon>Troctomorpha</taxon>
        <taxon>Phthiraptera</taxon>
        <taxon>Anoplura</taxon>
        <taxon>Polyplacidae</taxon>
        <taxon>Polyplax</taxon>
    </lineage>
</organism>
<evidence type="ECO:0000256" key="4">
    <source>
        <dbReference type="ARBA" id="ARBA00022692"/>
    </source>
</evidence>
<dbReference type="GO" id="GO:0031901">
    <property type="term" value="C:early endosome membrane"/>
    <property type="evidence" value="ECO:0007669"/>
    <property type="project" value="UniProtKB-SubCell"/>
</dbReference>
<dbReference type="EMBL" id="JAWJWE010000001">
    <property type="protein sequence ID" value="KAK6645446.1"/>
    <property type="molecule type" value="Genomic_DNA"/>
</dbReference>
<keyword evidence="8" id="KW-0472">Membrane</keyword>
<feature type="region of interest" description="Disordered" evidence="9">
    <location>
        <begin position="253"/>
        <end position="306"/>
    </location>
</feature>
<evidence type="ECO:0000256" key="6">
    <source>
        <dbReference type="ARBA" id="ARBA00022753"/>
    </source>
</evidence>
<evidence type="ECO:0000313" key="11">
    <source>
        <dbReference type="Proteomes" id="UP001372834"/>
    </source>
</evidence>
<evidence type="ECO:0000256" key="8">
    <source>
        <dbReference type="ARBA" id="ARBA00023136"/>
    </source>
</evidence>
<reference evidence="10 11" key="1">
    <citation type="submission" date="2023-10" db="EMBL/GenBank/DDBJ databases">
        <title>Genomes of two closely related lineages of the louse Polyplax serrata with different host specificities.</title>
        <authorList>
            <person name="Martinu J."/>
            <person name="Tarabai H."/>
            <person name="Stefka J."/>
            <person name="Hypsa V."/>
        </authorList>
    </citation>
    <scope>NUCLEOTIDE SEQUENCE [LARGE SCALE GENOMIC DNA]</scope>
    <source>
        <strain evidence="10">HR10_N</strain>
    </source>
</reference>
<keyword evidence="4" id="KW-0812">Transmembrane</keyword>
<evidence type="ECO:0000256" key="9">
    <source>
        <dbReference type="SAM" id="MobiDB-lite"/>
    </source>
</evidence>
<feature type="compositionally biased region" description="Basic and acidic residues" evidence="9">
    <location>
        <begin position="288"/>
        <end position="306"/>
    </location>
</feature>
<evidence type="ECO:0000256" key="5">
    <source>
        <dbReference type="ARBA" id="ARBA00022700"/>
    </source>
</evidence>
<proteinExistence type="inferred from homology"/>
<accession>A0AAN8XSM2</accession>
<dbReference type="PANTHER" id="PTHR16514">
    <property type="entry name" value="LOW DENSITY LIPOPROTEIN RECEPTOR CLASS A DOMAIN-CONTAINING 4A"/>
    <property type="match status" value="1"/>
</dbReference>
<feature type="compositionally biased region" description="Low complexity" evidence="9">
    <location>
        <begin position="253"/>
        <end position="262"/>
    </location>
</feature>
<keyword evidence="7" id="KW-1133">Transmembrane helix</keyword>
<dbReference type="InterPro" id="IPR043445">
    <property type="entry name" value="TMEPAI/LRAD4"/>
</dbReference>
<keyword evidence="5" id="KW-0734">Signal transduction inhibitor</keyword>
<evidence type="ECO:0000313" key="10">
    <source>
        <dbReference type="EMBL" id="KAK6645446.1"/>
    </source>
</evidence>
<dbReference type="Proteomes" id="UP001372834">
    <property type="component" value="Unassembled WGS sequence"/>
</dbReference>
<dbReference type="GO" id="GO:0000139">
    <property type="term" value="C:Golgi membrane"/>
    <property type="evidence" value="ECO:0007669"/>
    <property type="project" value="TreeGrafter"/>
</dbReference>
<comment type="caution">
    <text evidence="10">The sequence shown here is derived from an EMBL/GenBank/DDBJ whole genome shotgun (WGS) entry which is preliminary data.</text>
</comment>
<feature type="region of interest" description="Disordered" evidence="9">
    <location>
        <begin position="184"/>
        <end position="212"/>
    </location>
</feature>
<name>A0AAN8XSM2_POLSC</name>
<protein>
    <submittedName>
        <fullName evidence="10">Uncharacterized protein</fullName>
    </submittedName>
</protein>
<comment type="subcellular location">
    <subcellularLocation>
        <location evidence="1">Early endosome membrane</location>
    </subcellularLocation>
    <subcellularLocation>
        <location evidence="2">Endosome membrane</location>
        <topology evidence="2">Single-pass membrane protein</topology>
    </subcellularLocation>
</comment>
<evidence type="ECO:0000256" key="7">
    <source>
        <dbReference type="ARBA" id="ARBA00022989"/>
    </source>
</evidence>
<gene>
    <name evidence="10" type="ORF">RUM43_001723</name>
</gene>
<sequence>MIPKCDSQGPLIFFAYPLMGLSLSRWAKRTTKRTKNFLRKRRAKKMLALQPGMDRLSLELSAQRDRLVRLQSVQTDIALDLPPSIPLPDGEEIPYGSSTRLQIRDPEQESEIYQKCIRPPPNRTVFDGESLPSYRSSSAGLLSSDWSSGSSSGSLVVRCHSVSGASSKRPANILGRTVRCLSGKRCHHSGSEDSSMSSIPSSRSSSKSASVVVPSHRCRRLLAFSDSAAASSSSSLASLSTVQCVTPSSSCGSYSGSDGGRSQVPSSSQISRPCLDERSRSHPVGETCENRTNDNKSKSKCDRSTV</sequence>
<dbReference type="GO" id="GO:0070412">
    <property type="term" value="F:R-SMAD binding"/>
    <property type="evidence" value="ECO:0007669"/>
    <property type="project" value="InterPro"/>
</dbReference>
<dbReference type="GO" id="GO:0009968">
    <property type="term" value="P:negative regulation of signal transduction"/>
    <property type="evidence" value="ECO:0007669"/>
    <property type="project" value="UniProtKB-KW"/>
</dbReference>
<dbReference type="PANTHER" id="PTHR16514:SF3">
    <property type="entry name" value="LOW-DENSITY LIPOPROTEIN RECEPTOR CLASS A DOMAIN-CONTAINING PROTEIN 4-LIKE ISOFORM X1"/>
    <property type="match status" value="1"/>
</dbReference>